<dbReference type="InterPro" id="IPR006119">
    <property type="entry name" value="Resolv_N"/>
</dbReference>
<reference evidence="6" key="1">
    <citation type="journal article" date="2020" name="mSystems">
        <title>Genome- and Community-Level Interaction Insights into Carbon Utilization and Element Cycling Functions of Hydrothermarchaeota in Hydrothermal Sediment.</title>
        <authorList>
            <person name="Zhou Z."/>
            <person name="Liu Y."/>
            <person name="Xu W."/>
            <person name="Pan J."/>
            <person name="Luo Z.H."/>
            <person name="Li M."/>
        </authorList>
    </citation>
    <scope>NUCLEOTIDE SEQUENCE [LARGE SCALE GENOMIC DNA]</scope>
    <source>
        <strain evidence="6">SpSt-125</strain>
    </source>
</reference>
<dbReference type="NCBIfam" id="TIGR01764">
    <property type="entry name" value="excise"/>
    <property type="match status" value="1"/>
</dbReference>
<dbReference type="InterPro" id="IPR000551">
    <property type="entry name" value="MerR-type_HTH_dom"/>
</dbReference>
<sequence>MLRPKEVCERLGISYTTLRDYVRRGCIKPVLTPGGKWRFREEDVERLIGVVKQRRVILYARVSSNSQRDDLERQVRTLEDWARQNNIVDYEVVTDIGSGLNEDRRGFKKLLRLAVERKISRIVVAYPDRLTRFGFKTIEELLRAFGVEIVFLNHEDKDAREELIEDLITIISHFAERLYGMRSHKYEKVVEGARKLVEDP</sequence>
<dbReference type="Pfam" id="PF00239">
    <property type="entry name" value="Resolvase"/>
    <property type="match status" value="1"/>
</dbReference>
<protein>
    <submittedName>
        <fullName evidence="6">IS607 family transposase</fullName>
    </submittedName>
</protein>
<dbReference type="InterPro" id="IPR010093">
    <property type="entry name" value="SinI_DNA-bd"/>
</dbReference>
<organism evidence="6">
    <name type="scientific">Ignisphaera aggregans</name>
    <dbReference type="NCBI Taxonomy" id="334771"/>
    <lineage>
        <taxon>Archaea</taxon>
        <taxon>Thermoproteota</taxon>
        <taxon>Thermoprotei</taxon>
        <taxon>Desulfurococcales</taxon>
        <taxon>Desulfurococcaceae</taxon>
        <taxon>Ignisphaera</taxon>
    </lineage>
</organism>
<keyword evidence="2" id="KW-0238">DNA-binding</keyword>
<dbReference type="InterPro" id="IPR041657">
    <property type="entry name" value="HTH_17"/>
</dbReference>
<dbReference type="Gene3D" id="3.40.50.1390">
    <property type="entry name" value="Resolvase, N-terminal catalytic domain"/>
    <property type="match status" value="1"/>
</dbReference>
<accession>A0A7J2U3D2</accession>
<evidence type="ECO:0000259" key="4">
    <source>
        <dbReference type="PROSITE" id="PS50937"/>
    </source>
</evidence>
<dbReference type="SUPFAM" id="SSF46955">
    <property type="entry name" value="Putative DNA-binding domain"/>
    <property type="match status" value="1"/>
</dbReference>
<dbReference type="SMART" id="SM00422">
    <property type="entry name" value="HTH_MERR"/>
    <property type="match status" value="1"/>
</dbReference>
<dbReference type="CDD" id="cd03769">
    <property type="entry name" value="SR_IS607_transposase_like"/>
    <property type="match status" value="1"/>
</dbReference>
<evidence type="ECO:0000256" key="1">
    <source>
        <dbReference type="ARBA" id="ARBA00022908"/>
    </source>
</evidence>
<dbReference type="PROSITE" id="PS50937">
    <property type="entry name" value="HTH_MERR_2"/>
    <property type="match status" value="1"/>
</dbReference>
<dbReference type="PROSITE" id="PS51736">
    <property type="entry name" value="RECOMBINASES_3"/>
    <property type="match status" value="1"/>
</dbReference>
<dbReference type="InterPro" id="IPR051491">
    <property type="entry name" value="Recombinase/Transposase-rel"/>
</dbReference>
<dbReference type="SUPFAM" id="SSF53041">
    <property type="entry name" value="Resolvase-like"/>
    <property type="match status" value="1"/>
</dbReference>
<dbReference type="CDD" id="cd04762">
    <property type="entry name" value="HTH_MerR-trunc"/>
    <property type="match status" value="1"/>
</dbReference>
<evidence type="ECO:0000256" key="3">
    <source>
        <dbReference type="ARBA" id="ARBA00023172"/>
    </source>
</evidence>
<evidence type="ECO:0000256" key="2">
    <source>
        <dbReference type="ARBA" id="ARBA00023125"/>
    </source>
</evidence>
<dbReference type="InterPro" id="IPR006118">
    <property type="entry name" value="Recombinase_CS"/>
</dbReference>
<name>A0A7J2U3D2_9CREN</name>
<dbReference type="FunFam" id="3.40.50.1390:FF:000002">
    <property type="entry name" value="ORF1 in transposon ISC1904"/>
    <property type="match status" value="1"/>
</dbReference>
<dbReference type="SMART" id="SM00857">
    <property type="entry name" value="Resolvase"/>
    <property type="match status" value="1"/>
</dbReference>
<dbReference type="PANTHER" id="PTHR36172">
    <property type="match status" value="1"/>
</dbReference>
<feature type="domain" description="Resolvase/invertase-type recombinase catalytic" evidence="5">
    <location>
        <begin position="55"/>
        <end position="200"/>
    </location>
</feature>
<gene>
    <name evidence="6" type="ORF">ENO26_04910</name>
</gene>
<dbReference type="InterPro" id="IPR009061">
    <property type="entry name" value="DNA-bd_dom_put_sf"/>
</dbReference>
<dbReference type="NCBIfam" id="NF033518">
    <property type="entry name" value="transpos_IS607"/>
    <property type="match status" value="1"/>
</dbReference>
<dbReference type="InterPro" id="IPR036162">
    <property type="entry name" value="Resolvase-like_N_sf"/>
</dbReference>
<dbReference type="EMBL" id="DSEU01000038">
    <property type="protein sequence ID" value="HEM66895.1"/>
    <property type="molecule type" value="Genomic_DNA"/>
</dbReference>
<feature type="domain" description="HTH merR-type" evidence="4">
    <location>
        <begin position="1"/>
        <end position="47"/>
    </location>
</feature>
<dbReference type="GO" id="GO:0000150">
    <property type="term" value="F:DNA strand exchange activity"/>
    <property type="evidence" value="ECO:0007669"/>
    <property type="project" value="InterPro"/>
</dbReference>
<keyword evidence="1" id="KW-0229">DNA integration</keyword>
<dbReference type="PANTHER" id="PTHR36172:SF1">
    <property type="entry name" value="RESOLVASE-RELATED"/>
    <property type="match status" value="1"/>
</dbReference>
<dbReference type="PROSITE" id="PS00397">
    <property type="entry name" value="RECOMBINASES_1"/>
    <property type="match status" value="1"/>
</dbReference>
<dbReference type="InterPro" id="IPR048046">
    <property type="entry name" value="Transpos_IS607"/>
</dbReference>
<evidence type="ECO:0000259" key="5">
    <source>
        <dbReference type="PROSITE" id="PS51736"/>
    </source>
</evidence>
<dbReference type="GO" id="GO:0003677">
    <property type="term" value="F:DNA binding"/>
    <property type="evidence" value="ECO:0007669"/>
    <property type="project" value="UniProtKB-KW"/>
</dbReference>
<comment type="caution">
    <text evidence="6">The sequence shown here is derived from an EMBL/GenBank/DDBJ whole genome shotgun (WGS) entry which is preliminary data.</text>
</comment>
<dbReference type="Gene3D" id="1.10.287.2170">
    <property type="match status" value="1"/>
</dbReference>
<dbReference type="InterPro" id="IPR041718">
    <property type="entry name" value="IS607_transposase-like"/>
</dbReference>
<dbReference type="Pfam" id="PF12728">
    <property type="entry name" value="HTH_17"/>
    <property type="match status" value="1"/>
</dbReference>
<keyword evidence="3" id="KW-0233">DNA recombination</keyword>
<dbReference type="GO" id="GO:0006355">
    <property type="term" value="P:regulation of DNA-templated transcription"/>
    <property type="evidence" value="ECO:0007669"/>
    <property type="project" value="InterPro"/>
</dbReference>
<proteinExistence type="predicted"/>
<dbReference type="GO" id="GO:0015074">
    <property type="term" value="P:DNA integration"/>
    <property type="evidence" value="ECO:0007669"/>
    <property type="project" value="UniProtKB-KW"/>
</dbReference>
<dbReference type="AlphaFoldDB" id="A0A7J2U3D2"/>
<evidence type="ECO:0000313" key="6">
    <source>
        <dbReference type="EMBL" id="HEM66895.1"/>
    </source>
</evidence>
<dbReference type="Gene3D" id="1.10.1660.10">
    <property type="match status" value="1"/>
</dbReference>